<feature type="compositionally biased region" description="Polar residues" evidence="1">
    <location>
        <begin position="752"/>
        <end position="769"/>
    </location>
</feature>
<feature type="compositionally biased region" description="Polar residues" evidence="1">
    <location>
        <begin position="787"/>
        <end position="812"/>
    </location>
</feature>
<sequence>MLSRVAAVMAPRTHNRRRVTGSSGRRREGGESEPQRPNMSRHLFCSAVLLLLVLVMMCCGSEGAAEAAGQASESKFEWKDIKDEGETVESLCAPGLLKVGSDVFAVAEAQCKEEGQSTVFTGIASQLLTMETGKEPKEEVLKDDKKDTQFLEEVASGKAKKVDVSRPTAVVEGSNIYILVGKYSHEAADTCKAETEKIKSGMLLVKGEVSEVGGKDGNKKIRWNETGGLPCTLGAEHKSLSQLIFGGGSGVKLRDATFLFPVEATKKAKKENEKGVKTASLIIHNSAANLSWKLSKGMSDDGCSDPSVVEWEKDQLIMMTACDDGRRRVYEIGDKGDLWKEALGTLSRVWSNKKGEGAKGVRSGFITATIDDDKRNVMLVTLPVYPEEDDKKEKGELHLWLTDNTHIVDIGPVSDDDAAASCLLYRTGKSGDKEEKLIALYEKKKGDEKTSPGMVSVRLTAQLQRVKDVLATWKEVDETVSMLCPSESDVDSGSPGNACSPTVKITDGLVGFLSGNFSDGTWRDEYLGVNATVAKKDGAKKADNSVKFTGRGAGAQWPVGSQGVNQLYHFANYKFTLVATVSIHGVPKEGNIPLLGVKMAGAGTSVFLGLSYDSGGTWKLLCGDETPKELSSTWEKEKTQQVVILLRNGSQGSAYVDGKPVGDVQTKLENTEPNEISHFFIGGDGNSAGDAGSEEDVSVTVTNVLLYNRPLSSEEIIALNAKISIPKQTSLKAVKEVTRSPEVRKPLALETVPQTTLGGDQLTAQQSLKTSEDAGGAGASTTAVSTLTNSPAGNESVNKSTSGTSPNGTQTVVARDGDKAQEDEPQKTPAGNPDTADANTATTEGEGQDGTTVNPEAGASSGESGKPTEETDGQVEEVHPQDGEVNATVLSSSLGNVSQGNNTDAGIVSESRMLPSLLLLLGLWGFAAL</sequence>
<dbReference type="VEuPathDB" id="TriTrypDB:C3747_20g226"/>
<dbReference type="VEuPathDB" id="TriTrypDB:TCSYLVIO_009629"/>
<feature type="region of interest" description="Disordered" evidence="1">
    <location>
        <begin position="13"/>
        <end position="37"/>
    </location>
</feature>
<dbReference type="SUPFAM" id="SSF49899">
    <property type="entry name" value="Concanavalin A-like lectins/glucanases"/>
    <property type="match status" value="1"/>
</dbReference>
<name>A0A2V2VAS2_TRYCR</name>
<accession>A0A2V2VAS2</accession>
<dbReference type="InterPro" id="IPR011040">
    <property type="entry name" value="Sialidase"/>
</dbReference>
<dbReference type="Proteomes" id="UP000246121">
    <property type="component" value="Unassembled WGS sequence"/>
</dbReference>
<dbReference type="VEuPathDB" id="TriTrypDB:TCSYLVIO_005693"/>
<evidence type="ECO:0000259" key="2">
    <source>
        <dbReference type="Pfam" id="PF13859"/>
    </source>
</evidence>
<dbReference type="VEuPathDB" id="TriTrypDB:TcCLB.510279.110"/>
<dbReference type="VEuPathDB" id="TriTrypDB:TcCL_ESM11989"/>
<evidence type="ECO:0000313" key="5">
    <source>
        <dbReference type="Proteomes" id="UP000246121"/>
    </source>
</evidence>
<reference evidence="4 5" key="1">
    <citation type="journal article" date="2018" name="Microb. Genom.">
        <title>Expanding an expanded genome: long-read sequencing of Trypanosoma cruzi.</title>
        <authorList>
            <person name="Berna L."/>
            <person name="Rodriguez M."/>
            <person name="Chiribao M.L."/>
            <person name="Parodi-Talice A."/>
            <person name="Pita S."/>
            <person name="Rijo G."/>
            <person name="Alvarez-Valin F."/>
            <person name="Robello C."/>
        </authorList>
    </citation>
    <scope>NUCLEOTIDE SEQUENCE [LARGE SCALE GENOMIC DNA]</scope>
    <source>
        <strain evidence="4 5">Dm28c</strain>
    </source>
</reference>
<dbReference type="VEuPathDB" id="TriTrypDB:BCY84_03776"/>
<dbReference type="VEuPathDB" id="TriTrypDB:TCSYLVIO_007776"/>
<dbReference type="Pfam" id="PF13859">
    <property type="entry name" value="BNR_3"/>
    <property type="match status" value="1"/>
</dbReference>
<organism evidence="4 5">
    <name type="scientific">Trypanosoma cruzi</name>
    <dbReference type="NCBI Taxonomy" id="5693"/>
    <lineage>
        <taxon>Eukaryota</taxon>
        <taxon>Discoba</taxon>
        <taxon>Euglenozoa</taxon>
        <taxon>Kinetoplastea</taxon>
        <taxon>Metakinetoplastina</taxon>
        <taxon>Trypanosomatida</taxon>
        <taxon>Trypanosomatidae</taxon>
        <taxon>Trypanosoma</taxon>
        <taxon>Schizotrypanum</taxon>
    </lineage>
</organism>
<dbReference type="VEuPathDB" id="TriTrypDB:ECC02_004543"/>
<evidence type="ECO:0000259" key="3">
    <source>
        <dbReference type="Pfam" id="PF22925"/>
    </source>
</evidence>
<dbReference type="VEuPathDB" id="TriTrypDB:C4B63_36g130"/>
<dbReference type="GO" id="GO:0004308">
    <property type="term" value="F:exo-alpha-sialidase activity"/>
    <property type="evidence" value="ECO:0007669"/>
    <property type="project" value="InterPro"/>
</dbReference>
<comment type="caution">
    <text evidence="4">The sequence shown here is derived from an EMBL/GenBank/DDBJ whole genome shotgun (WGS) entry which is preliminary data.</text>
</comment>
<dbReference type="SUPFAM" id="SSF50939">
    <property type="entry name" value="Sialidases"/>
    <property type="match status" value="1"/>
</dbReference>
<dbReference type="Pfam" id="PF11052">
    <property type="entry name" value="Tr-sialidase_C"/>
    <property type="match status" value="1"/>
</dbReference>
<dbReference type="VEuPathDB" id="TriTrypDB:TcG_12990"/>
<dbReference type="VEuPathDB" id="TriTrypDB:TcCL_NonESM13074"/>
<dbReference type="VEuPathDB" id="TriTrypDB:TcCLB.508221.820"/>
<dbReference type="Pfam" id="PF22925">
    <property type="entry name" value="TS_C"/>
    <property type="match status" value="1"/>
</dbReference>
<dbReference type="InterPro" id="IPR036278">
    <property type="entry name" value="Sialidase_sf"/>
</dbReference>
<dbReference type="Gene3D" id="2.60.120.200">
    <property type="match status" value="1"/>
</dbReference>
<dbReference type="InterPro" id="IPR008377">
    <property type="entry name" value="Sialidase_trypan"/>
</dbReference>
<dbReference type="InterPro" id="IPR021287">
    <property type="entry name" value="Trans-sialidase_CS"/>
</dbReference>
<dbReference type="InterPro" id="IPR055239">
    <property type="entry name" value="TS_C"/>
</dbReference>
<proteinExistence type="predicted"/>
<protein>
    <submittedName>
        <fullName evidence="4">Putative trans-sialidase, Group VI</fullName>
    </submittedName>
</protein>
<dbReference type="VEuPathDB" id="TriTrypDB:Tc_MARK_6586"/>
<feature type="domain" description="Trans-sialidase C-terminal" evidence="3">
    <location>
        <begin position="505"/>
        <end position="713"/>
    </location>
</feature>
<dbReference type="AlphaFoldDB" id="A0A2V2VAS2"/>
<feature type="compositionally biased region" description="Basic and acidic residues" evidence="1">
    <location>
        <begin position="815"/>
        <end position="826"/>
    </location>
</feature>
<gene>
    <name evidence="4" type="ORF">C4B63_36g130</name>
</gene>
<feature type="compositionally biased region" description="Basic and acidic residues" evidence="1">
    <location>
        <begin position="25"/>
        <end position="34"/>
    </location>
</feature>
<dbReference type="CDD" id="cd15482">
    <property type="entry name" value="Sialidase_non-viral"/>
    <property type="match status" value="1"/>
</dbReference>
<evidence type="ECO:0000256" key="1">
    <source>
        <dbReference type="SAM" id="MobiDB-lite"/>
    </source>
</evidence>
<feature type="region of interest" description="Disordered" evidence="1">
    <location>
        <begin position="745"/>
        <end position="881"/>
    </location>
</feature>
<feature type="domain" description="Sialidase" evidence="2">
    <location>
        <begin position="93"/>
        <end position="442"/>
    </location>
</feature>
<dbReference type="EMBL" id="PRFA01000036">
    <property type="protein sequence ID" value="PWU92616.1"/>
    <property type="molecule type" value="Genomic_DNA"/>
</dbReference>
<evidence type="ECO:0000313" key="4">
    <source>
        <dbReference type="EMBL" id="PWU92616.1"/>
    </source>
</evidence>
<feature type="compositionally biased region" description="Low complexity" evidence="1">
    <location>
        <begin position="830"/>
        <end position="845"/>
    </location>
</feature>
<dbReference type="VEuPathDB" id="TriTrypDB:TcBrA4_0141970"/>
<dbReference type="VEuPathDB" id="TriTrypDB:TCDM_12387"/>
<dbReference type="Gene3D" id="2.120.10.10">
    <property type="match status" value="1"/>
</dbReference>
<dbReference type="InterPro" id="IPR013320">
    <property type="entry name" value="ConA-like_dom_sf"/>
</dbReference>
<dbReference type="PRINTS" id="PR01803">
    <property type="entry name" value="TCSIALIDASE"/>
</dbReference>